<organism evidence="1 2">
    <name type="scientific">Hirundo rustica rustica</name>
    <dbReference type="NCBI Taxonomy" id="333673"/>
    <lineage>
        <taxon>Eukaryota</taxon>
        <taxon>Metazoa</taxon>
        <taxon>Chordata</taxon>
        <taxon>Craniata</taxon>
        <taxon>Vertebrata</taxon>
        <taxon>Euteleostomi</taxon>
        <taxon>Archelosauria</taxon>
        <taxon>Archosauria</taxon>
        <taxon>Dinosauria</taxon>
        <taxon>Saurischia</taxon>
        <taxon>Theropoda</taxon>
        <taxon>Coelurosauria</taxon>
        <taxon>Aves</taxon>
        <taxon>Neognathae</taxon>
        <taxon>Neoaves</taxon>
        <taxon>Telluraves</taxon>
        <taxon>Australaves</taxon>
        <taxon>Passeriformes</taxon>
        <taxon>Sylvioidea</taxon>
        <taxon>Hirundinidae</taxon>
        <taxon>Hirundo</taxon>
    </lineage>
</organism>
<gene>
    <name evidence="1" type="ORF">DUI87_05829</name>
</gene>
<sequence>MRRGAVLDHVFTTKEGPVATVKLEGSRGCRDCEVVEIETLIAERIAHSRIATLFQEEQTLASLEIILVY</sequence>
<keyword evidence="2" id="KW-1185">Reference proteome</keyword>
<evidence type="ECO:0000313" key="2">
    <source>
        <dbReference type="Proteomes" id="UP000269221"/>
    </source>
</evidence>
<reference evidence="1 2" key="1">
    <citation type="submission" date="2018-07" db="EMBL/GenBank/DDBJ databases">
        <title>A high quality draft genome assembly of the barn swallow (H. rustica rustica).</title>
        <authorList>
            <person name="Formenti G."/>
            <person name="Chiara M."/>
            <person name="Poveda L."/>
            <person name="Francoijs K.-J."/>
            <person name="Bonisoli-Alquati A."/>
            <person name="Canova L."/>
            <person name="Gianfranceschi L."/>
            <person name="Horner D.S."/>
            <person name="Saino N."/>
        </authorList>
    </citation>
    <scope>NUCLEOTIDE SEQUENCE [LARGE SCALE GENOMIC DNA]</scope>
    <source>
        <strain evidence="1">Chelidonia</strain>
        <tissue evidence="1">Blood</tissue>
    </source>
</reference>
<protein>
    <submittedName>
        <fullName evidence="1">Uncharacterized protein</fullName>
    </submittedName>
</protein>
<name>A0A3M0KX30_HIRRU</name>
<comment type="caution">
    <text evidence="1">The sequence shown here is derived from an EMBL/GenBank/DDBJ whole genome shotgun (WGS) entry which is preliminary data.</text>
</comment>
<dbReference type="Proteomes" id="UP000269221">
    <property type="component" value="Unassembled WGS sequence"/>
</dbReference>
<accession>A0A3M0KX30</accession>
<dbReference type="AlphaFoldDB" id="A0A3M0KX30"/>
<dbReference type="EMBL" id="QRBI01000099">
    <property type="protein sequence ID" value="RMC17251.1"/>
    <property type="molecule type" value="Genomic_DNA"/>
</dbReference>
<evidence type="ECO:0000313" key="1">
    <source>
        <dbReference type="EMBL" id="RMC17251.1"/>
    </source>
</evidence>
<dbReference type="OrthoDB" id="9400580at2759"/>
<proteinExistence type="predicted"/>